<dbReference type="EMBL" id="JAJAGQ010000002">
    <property type="protein sequence ID" value="KAJ8569728.1"/>
    <property type="molecule type" value="Genomic_DNA"/>
</dbReference>
<dbReference type="AlphaFoldDB" id="A0A9Q1RRV1"/>
<feature type="region of interest" description="Disordered" evidence="1">
    <location>
        <begin position="1"/>
        <end position="34"/>
    </location>
</feature>
<evidence type="ECO:0000313" key="3">
    <source>
        <dbReference type="Proteomes" id="UP001152561"/>
    </source>
</evidence>
<feature type="compositionally biased region" description="Polar residues" evidence="1">
    <location>
        <begin position="337"/>
        <end position="355"/>
    </location>
</feature>
<feature type="region of interest" description="Disordered" evidence="1">
    <location>
        <begin position="322"/>
        <end position="355"/>
    </location>
</feature>
<evidence type="ECO:0000256" key="1">
    <source>
        <dbReference type="SAM" id="MobiDB-lite"/>
    </source>
</evidence>
<evidence type="ECO:0000313" key="2">
    <source>
        <dbReference type="EMBL" id="KAJ8569728.1"/>
    </source>
</evidence>
<accession>A0A9Q1RRV1</accession>
<feature type="compositionally biased region" description="Polar residues" evidence="1">
    <location>
        <begin position="9"/>
        <end position="22"/>
    </location>
</feature>
<sequence length="355" mass="39747">MQIDENPDAPTTNTVNPHTNMENGKAEGDQGWTIVGKDKGKYRINFPVSQQADTTGIQISNKFETQLGKNENQEEKENNIATAMDTEKCIDKQTPQTPKMPTRNNAENQESQNQEMLIEVIRENQQMEVTSSGKELTLSDKTLPSRRSTITKKNSLFEKSKPSYEGSVSRKKVYLTNETSSKGGYTSLDLDSLQEMICTSEPDEHFDKNLMVQNHGMGNGNPKENKSEDFSPGTVNILPEKPPDPGVGEVYNETNDIEFVDAQSQEEGGGKDVYAHFEYEFEEDLEETQTSIEANLSDSEIQKMEEDQQKVDIPTAELNFSHTKTVITDQTERSHAINPNHNKSSSKGLNPSISK</sequence>
<dbReference type="Proteomes" id="UP001152561">
    <property type="component" value="Unassembled WGS sequence"/>
</dbReference>
<name>A0A9Q1RRV1_9SOLA</name>
<comment type="caution">
    <text evidence="2">The sequence shown here is derived from an EMBL/GenBank/DDBJ whole genome shotgun (WGS) entry which is preliminary data.</text>
</comment>
<reference evidence="3" key="1">
    <citation type="journal article" date="2023" name="Proc. Natl. Acad. Sci. U.S.A.">
        <title>Genomic and structural basis for evolution of tropane alkaloid biosynthesis.</title>
        <authorList>
            <person name="Wanga Y.-J."/>
            <person name="Taina T."/>
            <person name="Yua J.-Y."/>
            <person name="Lia J."/>
            <person name="Xua B."/>
            <person name="Chenc J."/>
            <person name="D'Auriad J.C."/>
            <person name="Huanga J.-P."/>
            <person name="Huanga S.-X."/>
        </authorList>
    </citation>
    <scope>NUCLEOTIDE SEQUENCE [LARGE SCALE GENOMIC DNA]</scope>
    <source>
        <strain evidence="3">cv. KIB-2019</strain>
    </source>
</reference>
<organism evidence="2 3">
    <name type="scientific">Anisodus acutangulus</name>
    <dbReference type="NCBI Taxonomy" id="402998"/>
    <lineage>
        <taxon>Eukaryota</taxon>
        <taxon>Viridiplantae</taxon>
        <taxon>Streptophyta</taxon>
        <taxon>Embryophyta</taxon>
        <taxon>Tracheophyta</taxon>
        <taxon>Spermatophyta</taxon>
        <taxon>Magnoliopsida</taxon>
        <taxon>eudicotyledons</taxon>
        <taxon>Gunneridae</taxon>
        <taxon>Pentapetalae</taxon>
        <taxon>asterids</taxon>
        <taxon>lamiids</taxon>
        <taxon>Solanales</taxon>
        <taxon>Solanaceae</taxon>
        <taxon>Solanoideae</taxon>
        <taxon>Hyoscyameae</taxon>
        <taxon>Anisodus</taxon>
    </lineage>
</organism>
<protein>
    <submittedName>
        <fullName evidence="2">Uncharacterized protein</fullName>
    </submittedName>
</protein>
<proteinExistence type="predicted"/>
<keyword evidence="3" id="KW-1185">Reference proteome</keyword>
<gene>
    <name evidence="2" type="ORF">K7X08_006305</name>
</gene>